<gene>
    <name evidence="1" type="ORF">LCGC14_3085860</name>
</gene>
<dbReference type="SUPFAM" id="SSF56821">
    <property type="entry name" value="Prismane protein-like"/>
    <property type="match status" value="1"/>
</dbReference>
<name>A0A0F8Z2I2_9ZZZZ</name>
<proteinExistence type="predicted"/>
<dbReference type="EMBL" id="LAZR01066049">
    <property type="protein sequence ID" value="KKK54326.1"/>
    <property type="molecule type" value="Genomic_DNA"/>
</dbReference>
<dbReference type="GO" id="GO:0016491">
    <property type="term" value="F:oxidoreductase activity"/>
    <property type="evidence" value="ECO:0007669"/>
    <property type="project" value="InterPro"/>
</dbReference>
<organism evidence="1">
    <name type="scientific">marine sediment metagenome</name>
    <dbReference type="NCBI Taxonomy" id="412755"/>
    <lineage>
        <taxon>unclassified sequences</taxon>
        <taxon>metagenomes</taxon>
        <taxon>ecological metagenomes</taxon>
    </lineage>
</organism>
<dbReference type="InterPro" id="IPR011254">
    <property type="entry name" value="Prismane-like_sf"/>
</dbReference>
<accession>A0A0F8Z2I2</accession>
<reference evidence="1" key="1">
    <citation type="journal article" date="2015" name="Nature">
        <title>Complex archaea that bridge the gap between prokaryotes and eukaryotes.</title>
        <authorList>
            <person name="Spang A."/>
            <person name="Saw J.H."/>
            <person name="Jorgensen S.L."/>
            <person name="Zaremba-Niedzwiedzka K."/>
            <person name="Martijn J."/>
            <person name="Lind A.E."/>
            <person name="van Eijk R."/>
            <person name="Schleper C."/>
            <person name="Guy L."/>
            <person name="Ettema T.J."/>
        </authorList>
    </citation>
    <scope>NUCLEOTIDE SEQUENCE</scope>
</reference>
<sequence length="33" mass="4026">NDPYDFALEIYEKRDERARTIHDEDVDMFYGCV</sequence>
<protein>
    <submittedName>
        <fullName evidence="1">Uncharacterized protein</fullName>
    </submittedName>
</protein>
<dbReference type="AlphaFoldDB" id="A0A0F8Z2I2"/>
<evidence type="ECO:0000313" key="1">
    <source>
        <dbReference type="EMBL" id="KKK54326.1"/>
    </source>
</evidence>
<feature type="non-terminal residue" evidence="1">
    <location>
        <position position="1"/>
    </location>
</feature>
<comment type="caution">
    <text evidence="1">The sequence shown here is derived from an EMBL/GenBank/DDBJ whole genome shotgun (WGS) entry which is preliminary data.</text>
</comment>